<feature type="non-terminal residue" evidence="1">
    <location>
        <position position="40"/>
    </location>
</feature>
<accession>A0A8H4SPS4</accession>
<organism evidence="1 2">
    <name type="scientific">Fusarium sarcochroum</name>
    <dbReference type="NCBI Taxonomy" id="1208366"/>
    <lineage>
        <taxon>Eukaryota</taxon>
        <taxon>Fungi</taxon>
        <taxon>Dikarya</taxon>
        <taxon>Ascomycota</taxon>
        <taxon>Pezizomycotina</taxon>
        <taxon>Sordariomycetes</taxon>
        <taxon>Hypocreomycetidae</taxon>
        <taxon>Hypocreales</taxon>
        <taxon>Nectriaceae</taxon>
        <taxon>Fusarium</taxon>
        <taxon>Fusarium lateritium species complex</taxon>
    </lineage>
</organism>
<sequence>MKVQLISHTYIQVLVKYHREGHISSSASQAAVAAVFFLAF</sequence>
<name>A0A8H4SPS4_9HYPO</name>
<reference evidence="1" key="1">
    <citation type="journal article" date="2020" name="BMC Genomics">
        <title>Correction to: Identification and distribution of gene clusters required for synthesis of sphingolipid metabolism inhibitors in diverse species of the filamentous fungus Fusarium.</title>
        <authorList>
            <person name="Kim H.S."/>
            <person name="Lohmar J.M."/>
            <person name="Busman M."/>
            <person name="Brown D.W."/>
            <person name="Naumann T.A."/>
            <person name="Divon H.H."/>
            <person name="Lysoe E."/>
            <person name="Uhlig S."/>
            <person name="Proctor R.H."/>
        </authorList>
    </citation>
    <scope>NUCLEOTIDE SEQUENCE</scope>
    <source>
        <strain evidence="1">NRRL 20472</strain>
    </source>
</reference>
<comment type="caution">
    <text evidence="1">The sequence shown here is derived from an EMBL/GenBank/DDBJ whole genome shotgun (WGS) entry which is preliminary data.</text>
</comment>
<protein>
    <submittedName>
        <fullName evidence="1">Uncharacterized protein</fullName>
    </submittedName>
</protein>
<proteinExistence type="predicted"/>
<reference evidence="1" key="2">
    <citation type="submission" date="2020-05" db="EMBL/GenBank/DDBJ databases">
        <authorList>
            <person name="Kim H.-S."/>
            <person name="Proctor R.H."/>
            <person name="Brown D.W."/>
        </authorList>
    </citation>
    <scope>NUCLEOTIDE SEQUENCE</scope>
    <source>
        <strain evidence="1">NRRL 20472</strain>
    </source>
</reference>
<dbReference type="Proteomes" id="UP000622797">
    <property type="component" value="Unassembled WGS sequence"/>
</dbReference>
<keyword evidence="2" id="KW-1185">Reference proteome</keyword>
<evidence type="ECO:0000313" key="2">
    <source>
        <dbReference type="Proteomes" id="UP000622797"/>
    </source>
</evidence>
<evidence type="ECO:0000313" key="1">
    <source>
        <dbReference type="EMBL" id="KAF4943373.1"/>
    </source>
</evidence>
<dbReference type="AlphaFoldDB" id="A0A8H4SPS4"/>
<dbReference type="EMBL" id="JABEXW010001555">
    <property type="protein sequence ID" value="KAF4943373.1"/>
    <property type="molecule type" value="Genomic_DNA"/>
</dbReference>
<gene>
    <name evidence="1" type="ORF">FSARC_14934</name>
</gene>